<dbReference type="PANTHER" id="PTHR37953:SF1">
    <property type="entry name" value="UPF0127 PROTEIN MJ1496"/>
    <property type="match status" value="1"/>
</dbReference>
<proteinExistence type="predicted"/>
<dbReference type="AlphaFoldDB" id="A0A7J3VUF3"/>
<dbReference type="EMBL" id="DRXH01000162">
    <property type="protein sequence ID" value="HHM44573.1"/>
    <property type="molecule type" value="Genomic_DNA"/>
</dbReference>
<protein>
    <submittedName>
        <fullName evidence="1">DUF192 domain-containing protein</fullName>
    </submittedName>
</protein>
<organism evidence="1">
    <name type="scientific">Caldiarchaeum subterraneum</name>
    <dbReference type="NCBI Taxonomy" id="311458"/>
    <lineage>
        <taxon>Archaea</taxon>
        <taxon>Nitrososphaerota</taxon>
        <taxon>Candidatus Caldarchaeales</taxon>
        <taxon>Candidatus Caldarchaeaceae</taxon>
        <taxon>Candidatus Caldarchaeum</taxon>
    </lineage>
</organism>
<sequence>MTLVAALLSGFLLLTSSDKAEHPPAVSKSEDLLPYVLIDGVKVFVELADTAEKRSQGLSDRDRLEEGWGMLFVFEKPGIYSFWMYWMRFPLDIIWVDAEGRVVYLVEKAPPCQVNEPCPSYTPSAEAVHVLEVRAGFVEENRIRLGSRVVVVR</sequence>
<dbReference type="InterPro" id="IPR038695">
    <property type="entry name" value="Saro_0823-like_sf"/>
</dbReference>
<evidence type="ECO:0000313" key="1">
    <source>
        <dbReference type="EMBL" id="HHM44573.1"/>
    </source>
</evidence>
<dbReference type="InterPro" id="IPR003795">
    <property type="entry name" value="DUF192"/>
</dbReference>
<dbReference type="Gene3D" id="2.60.120.1140">
    <property type="entry name" value="Protein of unknown function DUF192"/>
    <property type="match status" value="1"/>
</dbReference>
<comment type="caution">
    <text evidence="1">The sequence shown here is derived from an EMBL/GenBank/DDBJ whole genome shotgun (WGS) entry which is preliminary data.</text>
</comment>
<dbReference type="Pfam" id="PF02643">
    <property type="entry name" value="DUF192"/>
    <property type="match status" value="1"/>
</dbReference>
<name>A0A7J3VUF3_CALS0</name>
<dbReference type="PANTHER" id="PTHR37953">
    <property type="entry name" value="UPF0127 PROTEIN MJ1496"/>
    <property type="match status" value="1"/>
</dbReference>
<reference evidence="1" key="1">
    <citation type="journal article" date="2020" name="mSystems">
        <title>Genome- and Community-Level Interaction Insights into Carbon Utilization and Element Cycling Functions of Hydrothermarchaeota in Hydrothermal Sediment.</title>
        <authorList>
            <person name="Zhou Z."/>
            <person name="Liu Y."/>
            <person name="Xu W."/>
            <person name="Pan J."/>
            <person name="Luo Z.H."/>
            <person name="Li M."/>
        </authorList>
    </citation>
    <scope>NUCLEOTIDE SEQUENCE [LARGE SCALE GENOMIC DNA]</scope>
    <source>
        <strain evidence="1">SpSt-1074</strain>
    </source>
</reference>
<accession>A0A7J3VUF3</accession>
<gene>
    <name evidence="1" type="ORF">ENM31_04680</name>
</gene>